<dbReference type="Pfam" id="PF00144">
    <property type="entry name" value="Beta-lactamase"/>
    <property type="match status" value="1"/>
</dbReference>
<dbReference type="PANTHER" id="PTHR43283:SF3">
    <property type="entry name" value="BETA-LACTAMASE FAMILY PROTEIN (AFU_ORTHOLOGUE AFUA_5G07500)"/>
    <property type="match status" value="1"/>
</dbReference>
<dbReference type="AlphaFoldDB" id="A0A8J3J876"/>
<dbReference type="InterPro" id="IPR001466">
    <property type="entry name" value="Beta-lactam-related"/>
</dbReference>
<name>A0A8J3J876_9ACTN</name>
<evidence type="ECO:0000259" key="1">
    <source>
        <dbReference type="Pfam" id="PF00144"/>
    </source>
</evidence>
<dbReference type="InterPro" id="IPR012338">
    <property type="entry name" value="Beta-lactam/transpept-like"/>
</dbReference>
<dbReference type="RefSeq" id="WP_203655306.1">
    <property type="nucleotide sequence ID" value="NZ_BAAAZM010000002.1"/>
</dbReference>
<protein>
    <submittedName>
        <fullName evidence="2">Serine hydrolase</fullName>
    </submittedName>
</protein>
<keyword evidence="3" id="KW-1185">Reference proteome</keyword>
<dbReference type="Proteomes" id="UP000612808">
    <property type="component" value="Unassembled WGS sequence"/>
</dbReference>
<dbReference type="InterPro" id="IPR050789">
    <property type="entry name" value="Diverse_Enzym_Activities"/>
</dbReference>
<feature type="domain" description="Beta-lactamase-related" evidence="1">
    <location>
        <begin position="12"/>
        <end position="370"/>
    </location>
</feature>
<comment type="caution">
    <text evidence="2">The sequence shown here is derived from an EMBL/GenBank/DDBJ whole genome shotgun (WGS) entry which is preliminary data.</text>
</comment>
<evidence type="ECO:0000313" key="2">
    <source>
        <dbReference type="EMBL" id="GID10173.1"/>
    </source>
</evidence>
<keyword evidence="2" id="KW-0378">Hydrolase</keyword>
<accession>A0A8J3J876</accession>
<dbReference type="Gene3D" id="3.40.710.10">
    <property type="entry name" value="DD-peptidase/beta-lactamase superfamily"/>
    <property type="match status" value="1"/>
</dbReference>
<organism evidence="2 3">
    <name type="scientific">Actinocatenispora rupis</name>
    <dbReference type="NCBI Taxonomy" id="519421"/>
    <lineage>
        <taxon>Bacteria</taxon>
        <taxon>Bacillati</taxon>
        <taxon>Actinomycetota</taxon>
        <taxon>Actinomycetes</taxon>
        <taxon>Micromonosporales</taxon>
        <taxon>Micromonosporaceae</taxon>
        <taxon>Actinocatenispora</taxon>
    </lineage>
</organism>
<dbReference type="SUPFAM" id="SSF56601">
    <property type="entry name" value="beta-lactamase/transpeptidase-like"/>
    <property type="match status" value="1"/>
</dbReference>
<sequence length="386" mass="40843">MGLDKDGLERFRSVAASHVGEGTVPGLVALVAQGEEVHVEACGTLAVGGRPVERTSLFRIASTTKVITAVATLALVREGLLGLDEPVDRLLPELANRRVLRRMDSALDDTVPADAGVTVRGLLTFTFGFGLATEMFTASDPWPVVAAAAEAGLATIGLPQPDAFVEPNTWIARFGALPLLAQPGGRWLYNTGAHVLGVLCARAAGAPYGEVLRTRIFEPLGMTDTGFHTRHVERLATAYQPTEGGLVAWDRPDGQWSRPPVFPDGAAGLLSTVDDLLAFARMLLRGGDPVLTPGQVREMSRDHLTRGQRRAGAAILGGRGWGLGTSVLREAPWTGAIGWDGGLGTSFLVHPGRDLIVVVLTQRMFTTPQPPAVHTDLQAAALAAVR</sequence>
<evidence type="ECO:0000313" key="3">
    <source>
        <dbReference type="Proteomes" id="UP000612808"/>
    </source>
</evidence>
<reference evidence="2" key="1">
    <citation type="submission" date="2021-01" db="EMBL/GenBank/DDBJ databases">
        <title>Whole genome shotgun sequence of Actinocatenispora rupis NBRC 107355.</title>
        <authorList>
            <person name="Komaki H."/>
            <person name="Tamura T."/>
        </authorList>
    </citation>
    <scope>NUCLEOTIDE SEQUENCE</scope>
    <source>
        <strain evidence="2">NBRC 107355</strain>
    </source>
</reference>
<gene>
    <name evidence="2" type="ORF">Aru02nite_10620</name>
</gene>
<proteinExistence type="predicted"/>
<dbReference type="GO" id="GO:0016787">
    <property type="term" value="F:hydrolase activity"/>
    <property type="evidence" value="ECO:0007669"/>
    <property type="project" value="UniProtKB-KW"/>
</dbReference>
<dbReference type="PANTHER" id="PTHR43283">
    <property type="entry name" value="BETA-LACTAMASE-RELATED"/>
    <property type="match status" value="1"/>
</dbReference>
<dbReference type="EMBL" id="BOMB01000004">
    <property type="protein sequence ID" value="GID10173.1"/>
    <property type="molecule type" value="Genomic_DNA"/>
</dbReference>